<proteinExistence type="predicted"/>
<gene>
    <name evidence="1" type="ORF">S01H1_09320</name>
</gene>
<sequence>MKHMDDKFNRIQDPDAKIPNDEPVFLLRAQDVTAATAVRIWADLQLLENPTPAGFVKCDKAREWAKEMDLWPKKKIAD</sequence>
<protein>
    <submittedName>
        <fullName evidence="1">Uncharacterized protein</fullName>
    </submittedName>
</protein>
<name>X0U3U5_9ZZZZ</name>
<dbReference type="AlphaFoldDB" id="X0U3U5"/>
<comment type="caution">
    <text evidence="1">The sequence shown here is derived from an EMBL/GenBank/DDBJ whole genome shotgun (WGS) entry which is preliminary data.</text>
</comment>
<accession>X0U3U5</accession>
<organism evidence="1">
    <name type="scientific">marine sediment metagenome</name>
    <dbReference type="NCBI Taxonomy" id="412755"/>
    <lineage>
        <taxon>unclassified sequences</taxon>
        <taxon>metagenomes</taxon>
        <taxon>ecological metagenomes</taxon>
    </lineage>
</organism>
<dbReference type="EMBL" id="BARS01004766">
    <property type="protein sequence ID" value="GAF83150.1"/>
    <property type="molecule type" value="Genomic_DNA"/>
</dbReference>
<evidence type="ECO:0000313" key="1">
    <source>
        <dbReference type="EMBL" id="GAF83150.1"/>
    </source>
</evidence>
<reference evidence="1" key="1">
    <citation type="journal article" date="2014" name="Front. Microbiol.">
        <title>High frequency of phylogenetically diverse reductive dehalogenase-homologous genes in deep subseafloor sedimentary metagenomes.</title>
        <authorList>
            <person name="Kawai M."/>
            <person name="Futagami T."/>
            <person name="Toyoda A."/>
            <person name="Takaki Y."/>
            <person name="Nishi S."/>
            <person name="Hori S."/>
            <person name="Arai W."/>
            <person name="Tsubouchi T."/>
            <person name="Morono Y."/>
            <person name="Uchiyama I."/>
            <person name="Ito T."/>
            <person name="Fujiyama A."/>
            <person name="Inagaki F."/>
            <person name="Takami H."/>
        </authorList>
    </citation>
    <scope>NUCLEOTIDE SEQUENCE</scope>
    <source>
        <strain evidence="1">Expedition CK06-06</strain>
    </source>
</reference>